<evidence type="ECO:0000313" key="3">
    <source>
        <dbReference type="WBParaSite" id="EVEC_0000435801-mRNA-1"/>
    </source>
</evidence>
<dbReference type="WBParaSite" id="EVEC_0000435801-mRNA-1">
    <property type="protein sequence ID" value="EVEC_0000435801-mRNA-1"/>
    <property type="gene ID" value="EVEC_0000435801"/>
</dbReference>
<gene>
    <name evidence="1" type="ORF">EVEC_LOCUS4066</name>
</gene>
<reference evidence="1 2" key="2">
    <citation type="submission" date="2018-10" db="EMBL/GenBank/DDBJ databases">
        <authorList>
            <consortium name="Pathogen Informatics"/>
        </authorList>
    </citation>
    <scope>NUCLEOTIDE SEQUENCE [LARGE SCALE GENOMIC DNA]</scope>
</reference>
<keyword evidence="2" id="KW-1185">Reference proteome</keyword>
<reference evidence="3" key="1">
    <citation type="submission" date="2017-02" db="UniProtKB">
        <authorList>
            <consortium name="WormBaseParasite"/>
        </authorList>
    </citation>
    <scope>IDENTIFICATION</scope>
</reference>
<dbReference type="Proteomes" id="UP000274131">
    <property type="component" value="Unassembled WGS sequence"/>
</dbReference>
<evidence type="ECO:0000313" key="1">
    <source>
        <dbReference type="EMBL" id="VDD89315.1"/>
    </source>
</evidence>
<sequence length="86" mass="10004">MNTERKFLSPNQAAKFVSGAARRQREVGRLLMHQFARCRVWEAQSSGSLMTRKRGKLKHKSESTRLLEDCEDEQQFSTVTVKNLDY</sequence>
<evidence type="ECO:0000313" key="2">
    <source>
        <dbReference type="Proteomes" id="UP000274131"/>
    </source>
</evidence>
<name>A0A0N4V2V9_ENTVE</name>
<dbReference type="AlphaFoldDB" id="A0A0N4V2V9"/>
<proteinExistence type="predicted"/>
<protein>
    <submittedName>
        <fullName evidence="1 3">Uncharacterized protein</fullName>
    </submittedName>
</protein>
<organism evidence="3">
    <name type="scientific">Enterobius vermicularis</name>
    <name type="common">Human pinworm</name>
    <dbReference type="NCBI Taxonomy" id="51028"/>
    <lineage>
        <taxon>Eukaryota</taxon>
        <taxon>Metazoa</taxon>
        <taxon>Ecdysozoa</taxon>
        <taxon>Nematoda</taxon>
        <taxon>Chromadorea</taxon>
        <taxon>Rhabditida</taxon>
        <taxon>Spirurina</taxon>
        <taxon>Oxyuridomorpha</taxon>
        <taxon>Oxyuroidea</taxon>
        <taxon>Oxyuridae</taxon>
        <taxon>Enterobius</taxon>
    </lineage>
</organism>
<accession>A0A0N4V2V9</accession>
<dbReference type="EMBL" id="UXUI01007754">
    <property type="protein sequence ID" value="VDD89315.1"/>
    <property type="molecule type" value="Genomic_DNA"/>
</dbReference>